<proteinExistence type="predicted"/>
<evidence type="ECO:0000313" key="1">
    <source>
        <dbReference type="EMBL" id="KAH3854357.1"/>
    </source>
</evidence>
<keyword evidence="2" id="KW-1185">Reference proteome</keyword>
<gene>
    <name evidence="1" type="ORF">DPMN_096896</name>
</gene>
<reference evidence="1" key="2">
    <citation type="submission" date="2020-11" db="EMBL/GenBank/DDBJ databases">
        <authorList>
            <person name="McCartney M.A."/>
            <person name="Auch B."/>
            <person name="Kono T."/>
            <person name="Mallez S."/>
            <person name="Becker A."/>
            <person name="Gohl D.M."/>
            <person name="Silverstein K.A.T."/>
            <person name="Koren S."/>
            <person name="Bechman K.B."/>
            <person name="Herman A."/>
            <person name="Abrahante J.E."/>
            <person name="Garbe J."/>
        </authorList>
    </citation>
    <scope>NUCLEOTIDE SEQUENCE</scope>
    <source>
        <strain evidence="1">Duluth1</strain>
        <tissue evidence="1">Whole animal</tissue>
    </source>
</reference>
<accession>A0A9D4R568</accession>
<comment type="caution">
    <text evidence="1">The sequence shown here is derived from an EMBL/GenBank/DDBJ whole genome shotgun (WGS) entry which is preliminary data.</text>
</comment>
<name>A0A9D4R568_DREPO</name>
<dbReference type="Proteomes" id="UP000828390">
    <property type="component" value="Unassembled WGS sequence"/>
</dbReference>
<dbReference type="EMBL" id="JAIWYP010000003">
    <property type="protein sequence ID" value="KAH3854357.1"/>
    <property type="molecule type" value="Genomic_DNA"/>
</dbReference>
<dbReference type="AlphaFoldDB" id="A0A9D4R568"/>
<reference evidence="1" key="1">
    <citation type="journal article" date="2019" name="bioRxiv">
        <title>The Genome of the Zebra Mussel, Dreissena polymorpha: A Resource for Invasive Species Research.</title>
        <authorList>
            <person name="McCartney M.A."/>
            <person name="Auch B."/>
            <person name="Kono T."/>
            <person name="Mallez S."/>
            <person name="Zhang Y."/>
            <person name="Obille A."/>
            <person name="Becker A."/>
            <person name="Abrahante J.E."/>
            <person name="Garbe J."/>
            <person name="Badalamenti J.P."/>
            <person name="Herman A."/>
            <person name="Mangelson H."/>
            <person name="Liachko I."/>
            <person name="Sullivan S."/>
            <person name="Sone E.D."/>
            <person name="Koren S."/>
            <person name="Silverstein K.A.T."/>
            <person name="Beckman K.B."/>
            <person name="Gohl D.M."/>
        </authorList>
    </citation>
    <scope>NUCLEOTIDE SEQUENCE</scope>
    <source>
        <strain evidence="1">Duluth1</strain>
        <tissue evidence="1">Whole animal</tissue>
    </source>
</reference>
<organism evidence="1 2">
    <name type="scientific">Dreissena polymorpha</name>
    <name type="common">Zebra mussel</name>
    <name type="synonym">Mytilus polymorpha</name>
    <dbReference type="NCBI Taxonomy" id="45954"/>
    <lineage>
        <taxon>Eukaryota</taxon>
        <taxon>Metazoa</taxon>
        <taxon>Spiralia</taxon>
        <taxon>Lophotrochozoa</taxon>
        <taxon>Mollusca</taxon>
        <taxon>Bivalvia</taxon>
        <taxon>Autobranchia</taxon>
        <taxon>Heteroconchia</taxon>
        <taxon>Euheterodonta</taxon>
        <taxon>Imparidentia</taxon>
        <taxon>Neoheterodontei</taxon>
        <taxon>Myida</taxon>
        <taxon>Dreissenoidea</taxon>
        <taxon>Dreissenidae</taxon>
        <taxon>Dreissena</taxon>
    </lineage>
</organism>
<protein>
    <submittedName>
        <fullName evidence="1">Uncharacterized protein</fullName>
    </submittedName>
</protein>
<sequence length="65" mass="7564">MHSDIRAHTEREIHSDIRAHTESGVFVYLEIHSDIRAHTESGVFPLGHPCSYREWCILNLYKQSS</sequence>
<evidence type="ECO:0000313" key="2">
    <source>
        <dbReference type="Proteomes" id="UP000828390"/>
    </source>
</evidence>